<organism evidence="11 12">
    <name type="scientific">Hesseltinella vesiculosa</name>
    <dbReference type="NCBI Taxonomy" id="101127"/>
    <lineage>
        <taxon>Eukaryota</taxon>
        <taxon>Fungi</taxon>
        <taxon>Fungi incertae sedis</taxon>
        <taxon>Mucoromycota</taxon>
        <taxon>Mucoromycotina</taxon>
        <taxon>Mucoromycetes</taxon>
        <taxon>Mucorales</taxon>
        <taxon>Cunninghamellaceae</taxon>
        <taxon>Hesseltinella</taxon>
    </lineage>
</organism>
<dbReference type="InterPro" id="IPR012340">
    <property type="entry name" value="NA-bd_OB-fold"/>
</dbReference>
<keyword evidence="2 5" id="KW-0396">Initiation factor</keyword>
<keyword evidence="3 5" id="KW-0648">Protein biosynthesis</keyword>
<sequence length="211" mass="24844">MHSIGFYHTQQMTGGKNRRRGKNENEDNKRELDFKEEGQEYAQVVKMLGNGRLEAQCFDGVKRLAHIRGKMRKKVWINQGDIILLSLREYQDDKADVIQKYTPEEARQLKAYGELPDTAKINENETFGGEDDDEIEFDFDIDEVRRRDQNEPARRVFAHLLFLFFLFLRSKRKIKRKKKVCFTSIGSICTLLFIARTLDISQLNMYALQKK</sequence>
<keyword evidence="9" id="KW-0472">Membrane</keyword>
<dbReference type="SUPFAM" id="SSF50249">
    <property type="entry name" value="Nucleic acid-binding proteins"/>
    <property type="match status" value="1"/>
</dbReference>
<feature type="domain" description="S1-like" evidence="10">
    <location>
        <begin position="28"/>
        <end position="102"/>
    </location>
</feature>
<accession>A0A1X2GP74</accession>
<proteinExistence type="inferred from homology"/>
<comment type="function">
    <text evidence="7">Seems to be required for maximal rate of protein biosynthesis. Enhances ribosome dissociation into subunits and stabilizes the binding of the initiator Met-tRNA(I) to 40 S ribosomal subunits.</text>
</comment>
<evidence type="ECO:0000256" key="8">
    <source>
        <dbReference type="SAM" id="MobiDB-lite"/>
    </source>
</evidence>
<feature type="transmembrane region" description="Helical" evidence="9">
    <location>
        <begin position="180"/>
        <end position="198"/>
    </location>
</feature>
<reference evidence="11 12" key="1">
    <citation type="submission" date="2016-07" db="EMBL/GenBank/DDBJ databases">
        <title>Pervasive Adenine N6-methylation of Active Genes in Fungi.</title>
        <authorList>
            <consortium name="DOE Joint Genome Institute"/>
            <person name="Mondo S.J."/>
            <person name="Dannebaum R.O."/>
            <person name="Kuo R.C."/>
            <person name="Labutti K."/>
            <person name="Haridas S."/>
            <person name="Kuo A."/>
            <person name="Salamov A."/>
            <person name="Ahrendt S.R."/>
            <person name="Lipzen A."/>
            <person name="Sullivan W."/>
            <person name="Andreopoulos W.B."/>
            <person name="Clum A."/>
            <person name="Lindquist E."/>
            <person name="Daum C."/>
            <person name="Ramamoorthy G.K."/>
            <person name="Gryganskyi A."/>
            <person name="Culley D."/>
            <person name="Magnuson J.K."/>
            <person name="James T.Y."/>
            <person name="O'Malley M.A."/>
            <person name="Stajich J.E."/>
            <person name="Spatafora J.W."/>
            <person name="Visel A."/>
            <person name="Grigoriev I.V."/>
        </authorList>
    </citation>
    <scope>NUCLEOTIDE SEQUENCE [LARGE SCALE GENOMIC DNA]</scope>
    <source>
        <strain evidence="11 12">NRRL 3301</strain>
    </source>
</reference>
<evidence type="ECO:0000259" key="10">
    <source>
        <dbReference type="PROSITE" id="PS50832"/>
    </source>
</evidence>
<dbReference type="CDD" id="cd05793">
    <property type="entry name" value="S1_IF1A"/>
    <property type="match status" value="1"/>
</dbReference>
<dbReference type="Gene3D" id="2.40.50.140">
    <property type="entry name" value="Nucleic acid-binding proteins"/>
    <property type="match status" value="1"/>
</dbReference>
<dbReference type="PANTHER" id="PTHR21668">
    <property type="entry name" value="EIF-1A"/>
    <property type="match status" value="1"/>
</dbReference>
<dbReference type="EMBL" id="MCGT01000007">
    <property type="protein sequence ID" value="ORX58146.1"/>
    <property type="molecule type" value="Genomic_DNA"/>
</dbReference>
<evidence type="ECO:0000256" key="7">
    <source>
        <dbReference type="RuleBase" id="RU004365"/>
    </source>
</evidence>
<dbReference type="InterPro" id="IPR001253">
    <property type="entry name" value="TIF_eIF-1A"/>
</dbReference>
<dbReference type="STRING" id="101127.A0A1X2GP74"/>
<dbReference type="Pfam" id="PF01176">
    <property type="entry name" value="eIF-1a"/>
    <property type="match status" value="1"/>
</dbReference>
<dbReference type="HAMAP" id="MF_00216">
    <property type="entry name" value="aIF_1A"/>
    <property type="match status" value="1"/>
</dbReference>
<evidence type="ECO:0000313" key="12">
    <source>
        <dbReference type="Proteomes" id="UP000242146"/>
    </source>
</evidence>
<feature type="region of interest" description="Disordered" evidence="8">
    <location>
        <begin position="1"/>
        <end position="33"/>
    </location>
</feature>
<feature type="compositionally biased region" description="Basic and acidic residues" evidence="8">
    <location>
        <begin position="22"/>
        <end position="33"/>
    </location>
</feature>
<dbReference type="Proteomes" id="UP000242146">
    <property type="component" value="Unassembled WGS sequence"/>
</dbReference>
<keyword evidence="12" id="KW-1185">Reference proteome</keyword>
<evidence type="ECO:0000256" key="2">
    <source>
        <dbReference type="ARBA" id="ARBA00022540"/>
    </source>
</evidence>
<keyword evidence="9" id="KW-0812">Transmembrane</keyword>
<protein>
    <recommendedName>
        <fullName evidence="4">Eukaryotic translation initiation factor 4C</fullName>
    </recommendedName>
</protein>
<dbReference type="InterPro" id="IPR006196">
    <property type="entry name" value="RNA-binding_domain_S1_IF1"/>
</dbReference>
<evidence type="ECO:0000313" key="11">
    <source>
        <dbReference type="EMBL" id="ORX58146.1"/>
    </source>
</evidence>
<dbReference type="AlphaFoldDB" id="A0A1X2GP74"/>
<evidence type="ECO:0000256" key="1">
    <source>
        <dbReference type="ARBA" id="ARBA00007392"/>
    </source>
</evidence>
<dbReference type="InterPro" id="IPR018104">
    <property type="entry name" value="TIF_eIF-1A_CS"/>
</dbReference>
<dbReference type="PROSITE" id="PS50832">
    <property type="entry name" value="S1_IF1_TYPE"/>
    <property type="match status" value="1"/>
</dbReference>
<evidence type="ECO:0000256" key="6">
    <source>
        <dbReference type="RuleBase" id="RU004364"/>
    </source>
</evidence>
<dbReference type="GO" id="GO:0003743">
    <property type="term" value="F:translation initiation factor activity"/>
    <property type="evidence" value="ECO:0007669"/>
    <property type="project" value="UniProtKB-UniRule"/>
</dbReference>
<dbReference type="GO" id="GO:0003723">
    <property type="term" value="F:RNA binding"/>
    <property type="evidence" value="ECO:0007669"/>
    <property type="project" value="InterPro"/>
</dbReference>
<comment type="caution">
    <text evidence="11">The sequence shown here is derived from an EMBL/GenBank/DDBJ whole genome shotgun (WGS) entry which is preliminary data.</text>
</comment>
<comment type="similarity">
    <text evidence="1 6">Belongs to the eIF-1A family.</text>
</comment>
<gene>
    <name evidence="11" type="ORF">DM01DRAFT_1219608</name>
</gene>
<keyword evidence="9" id="KW-1133">Transmembrane helix</keyword>
<evidence type="ECO:0000256" key="9">
    <source>
        <dbReference type="SAM" id="Phobius"/>
    </source>
</evidence>
<name>A0A1X2GP74_9FUNG</name>
<dbReference type="NCBIfam" id="TIGR00523">
    <property type="entry name" value="eIF-1A"/>
    <property type="match status" value="1"/>
</dbReference>
<dbReference type="OrthoDB" id="274995at2759"/>
<evidence type="ECO:0000256" key="5">
    <source>
        <dbReference type="PROSITE-ProRule" id="PRU00181"/>
    </source>
</evidence>
<evidence type="ECO:0000256" key="4">
    <source>
        <dbReference type="ARBA" id="ARBA00032507"/>
    </source>
</evidence>
<dbReference type="SMART" id="SM00652">
    <property type="entry name" value="eIF1a"/>
    <property type="match status" value="1"/>
</dbReference>
<evidence type="ECO:0000256" key="3">
    <source>
        <dbReference type="ARBA" id="ARBA00022917"/>
    </source>
</evidence>
<dbReference type="PROSITE" id="PS01262">
    <property type="entry name" value="IF1A"/>
    <property type="match status" value="1"/>
</dbReference>